<dbReference type="InterPro" id="IPR036395">
    <property type="entry name" value="Cu_fist_DNA-bd_dom_sf"/>
</dbReference>
<dbReference type="InterPro" id="IPR051763">
    <property type="entry name" value="Copper_Homeo_Regul"/>
</dbReference>
<dbReference type="AlphaFoldDB" id="V2XZD3"/>
<dbReference type="OrthoDB" id="5600085at2759"/>
<evidence type="ECO:0000256" key="5">
    <source>
        <dbReference type="ARBA" id="ARBA00023015"/>
    </source>
</evidence>
<dbReference type="GO" id="GO:0045944">
    <property type="term" value="P:positive regulation of transcription by RNA polymerase II"/>
    <property type="evidence" value="ECO:0007669"/>
    <property type="project" value="TreeGrafter"/>
</dbReference>
<accession>V2XZD3</accession>
<evidence type="ECO:0000256" key="7">
    <source>
        <dbReference type="ARBA" id="ARBA00023242"/>
    </source>
</evidence>
<dbReference type="EMBL" id="AWSO01001233">
    <property type="protein sequence ID" value="ESK84759.1"/>
    <property type="molecule type" value="Genomic_DNA"/>
</dbReference>
<gene>
    <name evidence="10" type="ORF">Moror_572</name>
</gene>
<dbReference type="HOGENOM" id="CLU_471790_0_0_1"/>
<feature type="domain" description="Copper-fist" evidence="9">
    <location>
        <begin position="71"/>
        <end position="110"/>
    </location>
</feature>
<comment type="subcellular location">
    <subcellularLocation>
        <location evidence="1">Nucleus</location>
    </subcellularLocation>
</comment>
<keyword evidence="2" id="KW-0479">Metal-binding</keyword>
<dbReference type="Gene3D" id="3.90.430.10">
    <property type="entry name" value="Copper fist DNA-binding domain"/>
    <property type="match status" value="1"/>
</dbReference>
<sequence>MSFAYTFLRIRSTPPHTADLGPPPDAAIQRFPTRPSVCLSVTKAAFVAGGPARPASLIINLDIIIASATLTVLISDKKYACETCIKGHRSSSCKHTDRPLFEIKKKGRPITQCEHCRELRKTKQVHVKCVCIKSETSSKAIRSLPVHVVFRLGSNKTLESAAFPNGLPEALEASVALQLLSEGTSSDSDHSNGCSHHRGGDCDCFAVRKRARSRKKEASGSGPMSGVTTSPNPNGTSPSQLPLASHPALSRVQEFRPVLPKPSPRRFDHEGPFHEASSSSHHGHGSGRRHVHDSSLFSPYSRAYDYTHQAYVGDPRAVASSPDLLLDTNFNSLSSSQRRVATEVTGSWSQFQSNEDLTGSLRGFIDGCVCHSNEKCRCFINCIILESSSLPDALPPNTVLSIHGNMPRGYPGEASVDEWTRQLDLFQSQPGSAAASPSYGGYPQEFQQLDTYFSQPSSTEVLDDYTRSNLVFTVPGDRSPSGGEVTEHRRSPFDSSPVEYDSSAAIDQRNGFIPVPVMDQGVSAMEIGRSRSSSSSSSSASGSSRFSIPPMSRLSLGQGSASSRTSSFSSHGEQRRNL</sequence>
<evidence type="ECO:0000256" key="3">
    <source>
        <dbReference type="ARBA" id="ARBA00022833"/>
    </source>
</evidence>
<proteinExistence type="predicted"/>
<dbReference type="SUPFAM" id="SSF57879">
    <property type="entry name" value="Zinc domain conserved in yeast copper-regulated transcription factors"/>
    <property type="match status" value="1"/>
</dbReference>
<feature type="compositionally biased region" description="Polar residues" evidence="8">
    <location>
        <begin position="226"/>
        <end position="242"/>
    </location>
</feature>
<organism evidence="10 11">
    <name type="scientific">Moniliophthora roreri (strain MCA 2997)</name>
    <name type="common">Cocoa frosty pod rot fungus</name>
    <name type="synonym">Crinipellis roreri</name>
    <dbReference type="NCBI Taxonomy" id="1381753"/>
    <lineage>
        <taxon>Eukaryota</taxon>
        <taxon>Fungi</taxon>
        <taxon>Dikarya</taxon>
        <taxon>Basidiomycota</taxon>
        <taxon>Agaricomycotina</taxon>
        <taxon>Agaricomycetes</taxon>
        <taxon>Agaricomycetidae</taxon>
        <taxon>Agaricales</taxon>
        <taxon>Marasmiineae</taxon>
        <taxon>Marasmiaceae</taxon>
        <taxon>Moniliophthora</taxon>
    </lineage>
</organism>
<comment type="caution">
    <text evidence="10">The sequence shown here is derived from an EMBL/GenBank/DDBJ whole genome shotgun (WGS) entry which is preliminary data.</text>
</comment>
<reference evidence="10 11" key="1">
    <citation type="journal article" date="2014" name="BMC Genomics">
        <title>Genome and secretome analysis of the hemibiotrophic fungal pathogen, Moniliophthora roreri, which causes frosty pod rot disease of cacao: mechanisms of the biotrophic and necrotrophic phases.</title>
        <authorList>
            <person name="Meinhardt L.W."/>
            <person name="Costa G.G.L."/>
            <person name="Thomazella D.P.T."/>
            <person name="Teixeira P.J.P.L."/>
            <person name="Carazzolle M.F."/>
            <person name="Schuster S.C."/>
            <person name="Carlson J.E."/>
            <person name="Guiltinan M.J."/>
            <person name="Mieczkowski P."/>
            <person name="Farmer A."/>
            <person name="Ramaraj T."/>
            <person name="Crozier J."/>
            <person name="Davis R.E."/>
            <person name="Shao J."/>
            <person name="Melnick R.L."/>
            <person name="Pereira G.A.G."/>
            <person name="Bailey B.A."/>
        </authorList>
    </citation>
    <scope>NUCLEOTIDE SEQUENCE [LARGE SCALE GENOMIC DNA]</scope>
    <source>
        <strain evidence="10 11">MCA 2997</strain>
    </source>
</reference>
<evidence type="ECO:0000259" key="9">
    <source>
        <dbReference type="PROSITE" id="PS50073"/>
    </source>
</evidence>
<keyword evidence="3" id="KW-0862">Zinc</keyword>
<feature type="region of interest" description="Disordered" evidence="8">
    <location>
        <begin position="527"/>
        <end position="578"/>
    </location>
</feature>
<dbReference type="GO" id="GO:0005634">
    <property type="term" value="C:nucleus"/>
    <property type="evidence" value="ECO:0007669"/>
    <property type="project" value="UniProtKB-SubCell"/>
</dbReference>
<evidence type="ECO:0000256" key="2">
    <source>
        <dbReference type="ARBA" id="ARBA00022723"/>
    </source>
</evidence>
<dbReference type="Pfam" id="PF00649">
    <property type="entry name" value="Copper-fist"/>
    <property type="match status" value="1"/>
</dbReference>
<feature type="compositionally biased region" description="Low complexity" evidence="8">
    <location>
        <begin position="530"/>
        <end position="547"/>
    </location>
</feature>
<dbReference type="PROSITE" id="PS50073">
    <property type="entry name" value="COPPER_FIST_2"/>
    <property type="match status" value="1"/>
</dbReference>
<keyword evidence="11" id="KW-1185">Reference proteome</keyword>
<dbReference type="GO" id="GO:0006878">
    <property type="term" value="P:intracellular copper ion homeostasis"/>
    <property type="evidence" value="ECO:0007669"/>
    <property type="project" value="TreeGrafter"/>
</dbReference>
<dbReference type="GO" id="GO:0000978">
    <property type="term" value="F:RNA polymerase II cis-regulatory region sequence-specific DNA binding"/>
    <property type="evidence" value="ECO:0007669"/>
    <property type="project" value="TreeGrafter"/>
</dbReference>
<dbReference type="Proteomes" id="UP000017559">
    <property type="component" value="Unassembled WGS sequence"/>
</dbReference>
<dbReference type="PANTHER" id="PTHR28088">
    <property type="entry name" value="TRANSCRIPTIONAL ACTIVATOR HAA1-RELATED"/>
    <property type="match status" value="1"/>
</dbReference>
<evidence type="ECO:0000256" key="8">
    <source>
        <dbReference type="SAM" id="MobiDB-lite"/>
    </source>
</evidence>
<dbReference type="InterPro" id="IPR001083">
    <property type="entry name" value="Cu_fist_DNA-bd_dom"/>
</dbReference>
<dbReference type="KEGG" id="mrr:Moror_572"/>
<evidence type="ECO:0000256" key="1">
    <source>
        <dbReference type="ARBA" id="ARBA00004123"/>
    </source>
</evidence>
<keyword evidence="7" id="KW-0539">Nucleus</keyword>
<evidence type="ECO:0000313" key="10">
    <source>
        <dbReference type="EMBL" id="ESK84759.1"/>
    </source>
</evidence>
<feature type="compositionally biased region" description="Low complexity" evidence="8">
    <location>
        <begin position="555"/>
        <end position="571"/>
    </location>
</feature>
<feature type="compositionally biased region" description="Basic residues" evidence="8">
    <location>
        <begin position="281"/>
        <end position="291"/>
    </location>
</feature>
<feature type="region of interest" description="Disordered" evidence="8">
    <location>
        <begin position="213"/>
        <end position="245"/>
    </location>
</feature>
<evidence type="ECO:0000313" key="11">
    <source>
        <dbReference type="Proteomes" id="UP000017559"/>
    </source>
</evidence>
<evidence type="ECO:0000256" key="4">
    <source>
        <dbReference type="ARBA" id="ARBA00023008"/>
    </source>
</evidence>
<dbReference type="FunFam" id="3.90.430.10:FF:000001">
    <property type="entry name" value="Copper fist DNA-binding protein"/>
    <property type="match status" value="1"/>
</dbReference>
<dbReference type="SMART" id="SM00412">
    <property type="entry name" value="Cu_FIST"/>
    <property type="match status" value="1"/>
</dbReference>
<feature type="region of interest" description="Disordered" evidence="8">
    <location>
        <begin position="258"/>
        <end position="292"/>
    </location>
</feature>
<dbReference type="SMART" id="SM01090">
    <property type="entry name" value="Copper-fist"/>
    <property type="match status" value="1"/>
</dbReference>
<dbReference type="GO" id="GO:0006879">
    <property type="term" value="P:intracellular iron ion homeostasis"/>
    <property type="evidence" value="ECO:0007669"/>
    <property type="project" value="TreeGrafter"/>
</dbReference>
<protein>
    <submittedName>
        <fullName evidence="10">Ace1 transcription factor</fullName>
    </submittedName>
</protein>
<feature type="region of interest" description="Disordered" evidence="8">
    <location>
        <begin position="472"/>
        <end position="500"/>
    </location>
</feature>
<name>V2XZD3_MONRO</name>
<evidence type="ECO:0000256" key="6">
    <source>
        <dbReference type="ARBA" id="ARBA00023163"/>
    </source>
</evidence>
<dbReference type="PANTHER" id="PTHR28088:SF5">
    <property type="entry name" value="TRANSCRIPTIONAL ACTIVATOR HAA1-RELATED"/>
    <property type="match status" value="1"/>
</dbReference>
<dbReference type="PRINTS" id="PR00617">
    <property type="entry name" value="COPPERFIST"/>
</dbReference>
<dbReference type="GO" id="GO:0005507">
    <property type="term" value="F:copper ion binding"/>
    <property type="evidence" value="ECO:0007669"/>
    <property type="project" value="InterPro"/>
</dbReference>
<dbReference type="STRING" id="1381753.V2XZD3"/>
<keyword evidence="6" id="KW-0804">Transcription</keyword>
<keyword evidence="5" id="KW-0805">Transcription regulation</keyword>
<keyword evidence="4" id="KW-0186">Copper</keyword>
<dbReference type="GO" id="GO:0000981">
    <property type="term" value="F:DNA-binding transcription factor activity, RNA polymerase II-specific"/>
    <property type="evidence" value="ECO:0007669"/>
    <property type="project" value="TreeGrafter"/>
</dbReference>